<dbReference type="SUPFAM" id="SSF51735">
    <property type="entry name" value="NAD(P)-binding Rossmann-fold domains"/>
    <property type="match status" value="1"/>
</dbReference>
<dbReference type="GeneID" id="52037558"/>
<dbReference type="Proteomes" id="UP000306813">
    <property type="component" value="Unassembled WGS sequence"/>
</dbReference>
<dbReference type="PANTHER" id="PTHR43000">
    <property type="entry name" value="DTDP-D-GLUCOSE 4,6-DEHYDRATASE-RELATED"/>
    <property type="match status" value="1"/>
</dbReference>
<protein>
    <submittedName>
        <fullName evidence="2">NAD-dependent epimerase/dehydratase family protein</fullName>
    </submittedName>
</protein>
<dbReference type="KEGG" id="chv:CHELV3228_1648"/>
<accession>A0AAX2ULM2</accession>
<organism evidence="2 3">
    <name type="scientific">Campylobacter helveticus</name>
    <dbReference type="NCBI Taxonomy" id="28898"/>
    <lineage>
        <taxon>Bacteria</taxon>
        <taxon>Pseudomonadati</taxon>
        <taxon>Campylobacterota</taxon>
        <taxon>Epsilonproteobacteria</taxon>
        <taxon>Campylobacterales</taxon>
        <taxon>Campylobacteraceae</taxon>
        <taxon>Campylobacter</taxon>
    </lineage>
</organism>
<dbReference type="InterPro" id="IPR016040">
    <property type="entry name" value="NAD(P)-bd_dom"/>
</dbReference>
<evidence type="ECO:0000259" key="1">
    <source>
        <dbReference type="Pfam" id="PF16363"/>
    </source>
</evidence>
<sequence length="323" mass="35793">MKKILITGADGFIGSHLCEVLHAKGYEIRALSFYNSFNFWGHLEHLPCKDSLEIVSGDLRDSFFCDSLVKGVDAVLHLGALIAIPYSYTAPQSYVDTNIQGTLNLLEASKRHGVKRFIHTSTSEVYGSALYTPIDEKHPLQPQSPYSASKIGADMLALSYFYSFNFPVIVARPFNAYGPRQSARAFIPAMIVQILSGAKELKVGDLSTKRDLNFVRDTCEGFATLLTNGEFGEVYNIGSGIEYAMSEVLELICKLCGVELKITQDEKRLRPKNSEVMRLLCDSSKLKSVSAWQSRVSLEEGLGQTIAYIKANLNAYKTGIYNV</sequence>
<comment type="caution">
    <text evidence="2">The sequence shown here is derived from an EMBL/GenBank/DDBJ whole genome shotgun (WGS) entry which is preliminary data.</text>
</comment>
<dbReference type="CDD" id="cd05257">
    <property type="entry name" value="Arna_like_SDR_e"/>
    <property type="match status" value="1"/>
</dbReference>
<dbReference type="RefSeq" id="WP_082200554.1">
    <property type="nucleotide sequence ID" value="NZ_CP020478.1"/>
</dbReference>
<dbReference type="AlphaFoldDB" id="A0AAX2ULM2"/>
<evidence type="ECO:0000313" key="3">
    <source>
        <dbReference type="Proteomes" id="UP000306813"/>
    </source>
</evidence>
<evidence type="ECO:0000313" key="2">
    <source>
        <dbReference type="EMBL" id="TNB59071.1"/>
    </source>
</evidence>
<dbReference type="GO" id="GO:0016831">
    <property type="term" value="F:carboxy-lyase activity"/>
    <property type="evidence" value="ECO:0007669"/>
    <property type="project" value="InterPro"/>
</dbReference>
<dbReference type="Pfam" id="PF16363">
    <property type="entry name" value="GDP_Man_Dehyd"/>
    <property type="match status" value="1"/>
</dbReference>
<gene>
    <name evidence="2" type="ORF">FDW42_00470</name>
</gene>
<dbReference type="EMBL" id="VDBS01000008">
    <property type="protein sequence ID" value="TNB59071.1"/>
    <property type="molecule type" value="Genomic_DNA"/>
</dbReference>
<name>A0AAX2ULM2_9BACT</name>
<dbReference type="InterPro" id="IPR045869">
    <property type="entry name" value="Arna-like_SDR_e"/>
</dbReference>
<dbReference type="Gene3D" id="3.40.50.720">
    <property type="entry name" value="NAD(P)-binding Rossmann-like Domain"/>
    <property type="match status" value="1"/>
</dbReference>
<dbReference type="InterPro" id="IPR036291">
    <property type="entry name" value="NAD(P)-bd_dom_sf"/>
</dbReference>
<proteinExistence type="predicted"/>
<feature type="domain" description="NAD(P)-binding" evidence="1">
    <location>
        <begin position="5"/>
        <end position="303"/>
    </location>
</feature>
<reference evidence="2 3" key="1">
    <citation type="submission" date="2019-05" db="EMBL/GenBank/DDBJ databases">
        <title>Draft genomes of eight strains of Campylobacter helveticus isolated from cats and a dog in New Zealand.</title>
        <authorList>
            <person name="Bojanic K."/>
            <person name="Midwinter A.C."/>
            <person name="Biggs P.J."/>
            <person name="Acke E."/>
            <person name="Cornelius A.J."/>
            <person name="Marshall J.C."/>
        </authorList>
    </citation>
    <scope>NUCLEOTIDE SEQUENCE [LARGE SCALE GENOMIC DNA]</scope>
    <source>
        <strain evidence="2 3">ACP123b</strain>
    </source>
</reference>